<proteinExistence type="inferred from homology"/>
<dbReference type="PANTHER" id="PTHR11715:SF3">
    <property type="entry name" value="GLYCINE CLEAVAGE SYSTEM H PROTEIN-RELATED"/>
    <property type="match status" value="1"/>
</dbReference>
<accession>A0AAN7YP75</accession>
<keyword evidence="2 3" id="KW-0450">Lipoyl</keyword>
<sequence>MLKTLTRVGTQAFNKNLFSFSRNYCTRYTTDHEWVNNIGPKKYKLGITDFAQKQMGDIVYIELPKIGDSFEKGGEMGTIESVKAVSEYYIPIDGKITSANDKITEEPEILNEDPYGEGWLVEFESDQSGDFSELMSKDQYDKYIKDQN</sequence>
<dbReference type="Gene3D" id="2.40.50.100">
    <property type="match status" value="1"/>
</dbReference>
<keyword evidence="4" id="KW-0809">Transit peptide</keyword>
<dbReference type="NCBIfam" id="TIGR00527">
    <property type="entry name" value="gcvH"/>
    <property type="match status" value="1"/>
</dbReference>
<dbReference type="PROSITE" id="PS50968">
    <property type="entry name" value="BIOTINYL_LIPOYL"/>
    <property type="match status" value="1"/>
</dbReference>
<dbReference type="GO" id="GO:0005960">
    <property type="term" value="C:glycine cleavage complex"/>
    <property type="evidence" value="ECO:0007669"/>
    <property type="project" value="UniProtKB-UniRule"/>
</dbReference>
<evidence type="ECO:0000256" key="3">
    <source>
        <dbReference type="PIRSR" id="PIRSR617453-50"/>
    </source>
</evidence>
<dbReference type="InterPro" id="IPR011053">
    <property type="entry name" value="Single_hybrid_motif"/>
</dbReference>
<dbReference type="PANTHER" id="PTHR11715">
    <property type="entry name" value="GLYCINE CLEAVAGE SYSTEM H PROTEIN"/>
    <property type="match status" value="1"/>
</dbReference>
<dbReference type="AlphaFoldDB" id="A0AAN7YP75"/>
<dbReference type="InterPro" id="IPR017453">
    <property type="entry name" value="GCV_H_sub"/>
</dbReference>
<dbReference type="Pfam" id="PF01597">
    <property type="entry name" value="GCV_H"/>
    <property type="match status" value="1"/>
</dbReference>
<comment type="similarity">
    <text evidence="1 4">Belongs to the GcvH family.</text>
</comment>
<organism evidence="6 7">
    <name type="scientific">Dictyostelium firmibasis</name>
    <dbReference type="NCBI Taxonomy" id="79012"/>
    <lineage>
        <taxon>Eukaryota</taxon>
        <taxon>Amoebozoa</taxon>
        <taxon>Evosea</taxon>
        <taxon>Eumycetozoa</taxon>
        <taxon>Dictyostelia</taxon>
        <taxon>Dictyosteliales</taxon>
        <taxon>Dictyosteliaceae</taxon>
        <taxon>Dictyostelium</taxon>
    </lineage>
</organism>
<comment type="function">
    <text evidence="4">The H protein shuttles the methylamine group of glycine from the P protein to the T protein.</text>
</comment>
<dbReference type="Proteomes" id="UP001344447">
    <property type="component" value="Unassembled WGS sequence"/>
</dbReference>
<dbReference type="NCBIfam" id="NF002270">
    <property type="entry name" value="PRK01202.1"/>
    <property type="match status" value="1"/>
</dbReference>
<evidence type="ECO:0000313" key="6">
    <source>
        <dbReference type="EMBL" id="KAK5578599.1"/>
    </source>
</evidence>
<feature type="domain" description="Lipoyl-binding" evidence="5">
    <location>
        <begin position="42"/>
        <end position="124"/>
    </location>
</feature>
<dbReference type="SUPFAM" id="SSF51230">
    <property type="entry name" value="Single hybrid motif"/>
    <property type="match status" value="1"/>
</dbReference>
<keyword evidence="7" id="KW-1185">Reference proteome</keyword>
<evidence type="ECO:0000259" key="5">
    <source>
        <dbReference type="PROSITE" id="PS50968"/>
    </source>
</evidence>
<dbReference type="GO" id="GO:0019464">
    <property type="term" value="P:glycine decarboxylation via glycine cleavage system"/>
    <property type="evidence" value="ECO:0007669"/>
    <property type="project" value="UniProtKB-UniRule"/>
</dbReference>
<comment type="subunit">
    <text evidence="4">The glycine cleavage system is composed of four proteins: P, T, L and H.</text>
</comment>
<comment type="subcellular location">
    <subcellularLocation>
        <location evidence="4">Mitochondrion</location>
    </subcellularLocation>
</comment>
<name>A0AAN7YP75_9MYCE</name>
<dbReference type="InterPro" id="IPR002930">
    <property type="entry name" value="GCV_H"/>
</dbReference>
<keyword evidence="4" id="KW-0496">Mitochondrion</keyword>
<evidence type="ECO:0000256" key="1">
    <source>
        <dbReference type="ARBA" id="ARBA00009249"/>
    </source>
</evidence>
<comment type="caution">
    <text evidence="6">The sequence shown here is derived from an EMBL/GenBank/DDBJ whole genome shotgun (WGS) entry which is preliminary data.</text>
</comment>
<dbReference type="InterPro" id="IPR033753">
    <property type="entry name" value="GCV_H/Fam206"/>
</dbReference>
<dbReference type="GO" id="GO:0009249">
    <property type="term" value="P:protein lipoylation"/>
    <property type="evidence" value="ECO:0007669"/>
    <property type="project" value="TreeGrafter"/>
</dbReference>
<comment type="cofactor">
    <cofactor evidence="4">
        <name>(R)-lipoate</name>
        <dbReference type="ChEBI" id="CHEBI:83088"/>
    </cofactor>
    <text evidence="4">Binds 1 lipoyl cofactor covalently.</text>
</comment>
<dbReference type="EMBL" id="JAVFKY010000003">
    <property type="protein sequence ID" value="KAK5578599.1"/>
    <property type="molecule type" value="Genomic_DNA"/>
</dbReference>
<gene>
    <name evidence="6" type="ORF">RB653_008271</name>
</gene>
<dbReference type="HAMAP" id="MF_00272">
    <property type="entry name" value="GcvH"/>
    <property type="match status" value="1"/>
</dbReference>
<reference evidence="6 7" key="1">
    <citation type="submission" date="2023-11" db="EMBL/GenBank/DDBJ databases">
        <title>Dfirmibasis_genome.</title>
        <authorList>
            <person name="Edelbroek B."/>
            <person name="Kjellin J."/>
            <person name="Jerlstrom-Hultqvist J."/>
            <person name="Soderbom F."/>
        </authorList>
    </citation>
    <scope>NUCLEOTIDE SEQUENCE [LARGE SCALE GENOMIC DNA]</scope>
    <source>
        <strain evidence="6 7">TNS-C-14</strain>
    </source>
</reference>
<dbReference type="CDD" id="cd06848">
    <property type="entry name" value="GCS_H"/>
    <property type="match status" value="1"/>
</dbReference>
<dbReference type="GO" id="GO:0005739">
    <property type="term" value="C:mitochondrion"/>
    <property type="evidence" value="ECO:0007669"/>
    <property type="project" value="UniProtKB-SubCell"/>
</dbReference>
<dbReference type="InterPro" id="IPR000089">
    <property type="entry name" value="Biotin_lipoyl"/>
</dbReference>
<feature type="modified residue" description="N6-lipoyllysine" evidence="3">
    <location>
        <position position="83"/>
    </location>
</feature>
<evidence type="ECO:0000256" key="2">
    <source>
        <dbReference type="ARBA" id="ARBA00022823"/>
    </source>
</evidence>
<evidence type="ECO:0000256" key="4">
    <source>
        <dbReference type="RuleBase" id="RU364055"/>
    </source>
</evidence>
<evidence type="ECO:0000313" key="7">
    <source>
        <dbReference type="Proteomes" id="UP001344447"/>
    </source>
</evidence>
<protein>
    <recommendedName>
        <fullName evidence="4">Glycine cleavage system H protein</fullName>
    </recommendedName>
</protein>